<dbReference type="OMA" id="WNFVENP"/>
<evidence type="ECO:0000259" key="2">
    <source>
        <dbReference type="PROSITE" id="PS50158"/>
    </source>
</evidence>
<dbReference type="PROSITE" id="PS50158">
    <property type="entry name" value="ZF_CCHC"/>
    <property type="match status" value="1"/>
</dbReference>
<organism evidence="3 4">
    <name type="scientific">Arabis alpina</name>
    <name type="common">Alpine rock-cress</name>
    <dbReference type="NCBI Taxonomy" id="50452"/>
    <lineage>
        <taxon>Eukaryota</taxon>
        <taxon>Viridiplantae</taxon>
        <taxon>Streptophyta</taxon>
        <taxon>Embryophyta</taxon>
        <taxon>Tracheophyta</taxon>
        <taxon>Spermatophyta</taxon>
        <taxon>Magnoliopsida</taxon>
        <taxon>eudicotyledons</taxon>
        <taxon>Gunneridae</taxon>
        <taxon>Pentapetalae</taxon>
        <taxon>rosids</taxon>
        <taxon>malvids</taxon>
        <taxon>Brassicales</taxon>
        <taxon>Brassicaceae</taxon>
        <taxon>Arabideae</taxon>
        <taxon>Arabis</taxon>
    </lineage>
</organism>
<accession>A0A087G1H4</accession>
<dbReference type="AlphaFoldDB" id="A0A087G1H4"/>
<dbReference type="EMBL" id="KL975974">
    <property type="protein sequence ID" value="KFK23726.1"/>
    <property type="molecule type" value="Genomic_DNA"/>
</dbReference>
<keyword evidence="4" id="KW-1185">Reference proteome</keyword>
<dbReference type="GO" id="GO:0008270">
    <property type="term" value="F:zinc ion binding"/>
    <property type="evidence" value="ECO:0007669"/>
    <property type="project" value="UniProtKB-KW"/>
</dbReference>
<gene>
    <name evidence="3" type="ORF">AALP_AAs55280U000100</name>
</gene>
<keyword evidence="1" id="KW-0863">Zinc-finger</keyword>
<evidence type="ECO:0000313" key="3">
    <source>
        <dbReference type="EMBL" id="KFK23726.1"/>
    </source>
</evidence>
<evidence type="ECO:0000256" key="1">
    <source>
        <dbReference type="PROSITE-ProRule" id="PRU00047"/>
    </source>
</evidence>
<protein>
    <recommendedName>
        <fullName evidence="2">CCHC-type domain-containing protein</fullName>
    </recommendedName>
</protein>
<dbReference type="PANTHER" id="PTHR31286">
    <property type="entry name" value="GLYCINE-RICH CELL WALL STRUCTURAL PROTEIN 1.8-LIKE"/>
    <property type="match status" value="1"/>
</dbReference>
<feature type="non-terminal residue" evidence="3">
    <location>
        <position position="1"/>
    </location>
</feature>
<dbReference type="Proteomes" id="UP000029120">
    <property type="component" value="Unassembled WGS sequence"/>
</dbReference>
<sequence>VEIPNHVLMQGLENQKEYVIGQFYRCSLPSGGLIHAVANRIWGKKCRIFARKLGESSYLFHIPDKGTRDWVLERGLWHFDDCLMFVAPWSSTASLALPEISTVPVWVTLKNIPACLYSDWGISWIASGLGEPMATHKPRLDPTLIGEAKLMVEVELDRAFPQRIAATDSKGNLSMVEVLYSWIPSKCHRCGHLGHKESRCLLQSQPNETVSATPKAHSFGSRDLDAPVDPVSALGSHVLISPACDAASHVAIMETTSCPLTDVEPSTPSANISLLGFSSPT</sequence>
<feature type="non-terminal residue" evidence="3">
    <location>
        <position position="281"/>
    </location>
</feature>
<dbReference type="InterPro" id="IPR025558">
    <property type="entry name" value="DUF4283"/>
</dbReference>
<feature type="domain" description="CCHC-type" evidence="2">
    <location>
        <begin position="186"/>
        <end position="200"/>
    </location>
</feature>
<dbReference type="Pfam" id="PF14111">
    <property type="entry name" value="DUF4283"/>
    <property type="match status" value="1"/>
</dbReference>
<proteinExistence type="predicted"/>
<name>A0A087G1H4_ARAAL</name>
<dbReference type="OrthoDB" id="1098763at2759"/>
<keyword evidence="1" id="KW-0862">Zinc</keyword>
<dbReference type="PANTHER" id="PTHR31286:SF133">
    <property type="entry name" value="TA11-LIKE NON-LTR RETROELEMENT PROTEIN-RELATED"/>
    <property type="match status" value="1"/>
</dbReference>
<evidence type="ECO:0000313" key="4">
    <source>
        <dbReference type="Proteomes" id="UP000029120"/>
    </source>
</evidence>
<keyword evidence="1" id="KW-0479">Metal-binding</keyword>
<dbReference type="InterPro" id="IPR001878">
    <property type="entry name" value="Znf_CCHC"/>
</dbReference>
<dbReference type="GO" id="GO:0003676">
    <property type="term" value="F:nucleic acid binding"/>
    <property type="evidence" value="ECO:0007669"/>
    <property type="project" value="InterPro"/>
</dbReference>
<dbReference type="eggNOG" id="KOG1075">
    <property type="taxonomic scope" value="Eukaryota"/>
</dbReference>
<dbReference type="InterPro" id="IPR040256">
    <property type="entry name" value="At4g02000-like"/>
</dbReference>
<dbReference type="Gramene" id="KFK23726">
    <property type="protein sequence ID" value="KFK23726"/>
    <property type="gene ID" value="AALP_AAs55280U000100"/>
</dbReference>
<reference evidence="4" key="1">
    <citation type="journal article" date="2015" name="Nat. Plants">
        <title>Genome expansion of Arabis alpina linked with retrotransposition and reduced symmetric DNA methylation.</title>
        <authorList>
            <person name="Willing E.M."/>
            <person name="Rawat V."/>
            <person name="Mandakova T."/>
            <person name="Maumus F."/>
            <person name="James G.V."/>
            <person name="Nordstroem K.J."/>
            <person name="Becker C."/>
            <person name="Warthmann N."/>
            <person name="Chica C."/>
            <person name="Szarzynska B."/>
            <person name="Zytnicki M."/>
            <person name="Albani M.C."/>
            <person name="Kiefer C."/>
            <person name="Bergonzi S."/>
            <person name="Castaings L."/>
            <person name="Mateos J.L."/>
            <person name="Berns M.C."/>
            <person name="Bujdoso N."/>
            <person name="Piofczyk T."/>
            <person name="de Lorenzo L."/>
            <person name="Barrero-Sicilia C."/>
            <person name="Mateos I."/>
            <person name="Piednoel M."/>
            <person name="Hagmann J."/>
            <person name="Chen-Min-Tao R."/>
            <person name="Iglesias-Fernandez R."/>
            <person name="Schuster S.C."/>
            <person name="Alonso-Blanco C."/>
            <person name="Roudier F."/>
            <person name="Carbonero P."/>
            <person name="Paz-Ares J."/>
            <person name="Davis S.J."/>
            <person name="Pecinka A."/>
            <person name="Quesneville H."/>
            <person name="Colot V."/>
            <person name="Lysak M.A."/>
            <person name="Weigel D."/>
            <person name="Coupland G."/>
            <person name="Schneeberger K."/>
        </authorList>
    </citation>
    <scope>NUCLEOTIDE SEQUENCE [LARGE SCALE GENOMIC DNA]</scope>
    <source>
        <strain evidence="4">cv. Pajares</strain>
    </source>
</reference>